<dbReference type="RefSeq" id="XP_066082112.1">
    <property type="nucleotide sequence ID" value="XM_066226015.1"/>
</dbReference>
<dbReference type="EMBL" id="CP144089">
    <property type="protein sequence ID" value="WWD04145.1"/>
    <property type="molecule type" value="Genomic_DNA"/>
</dbReference>
<dbReference type="AlphaFoldDB" id="A0AAX4KCP6"/>
<dbReference type="InterPro" id="IPR038955">
    <property type="entry name" value="PriA/CPL1_fungi"/>
</dbReference>
<organism evidence="2 3">
    <name type="scientific">Kwoniella europaea PYCC6329</name>
    <dbReference type="NCBI Taxonomy" id="1423913"/>
    <lineage>
        <taxon>Eukaryota</taxon>
        <taxon>Fungi</taxon>
        <taxon>Dikarya</taxon>
        <taxon>Basidiomycota</taxon>
        <taxon>Agaricomycotina</taxon>
        <taxon>Tremellomycetes</taxon>
        <taxon>Tremellales</taxon>
        <taxon>Cryptococcaceae</taxon>
        <taxon>Kwoniella</taxon>
    </lineage>
</organism>
<dbReference type="GeneID" id="91101015"/>
<gene>
    <name evidence="2" type="ORF">V865_002211</name>
</gene>
<reference evidence="2 3" key="1">
    <citation type="submission" date="2024-01" db="EMBL/GenBank/DDBJ databases">
        <title>Comparative genomics of Cryptococcus and Kwoniella reveals pathogenesis evolution and contrasting modes of karyotype evolution via chromosome fusion or intercentromeric recombination.</title>
        <authorList>
            <person name="Coelho M.A."/>
            <person name="David-Palma M."/>
            <person name="Shea T."/>
            <person name="Bowers K."/>
            <person name="McGinley-Smith S."/>
            <person name="Mohammad A.W."/>
            <person name="Gnirke A."/>
            <person name="Yurkov A.M."/>
            <person name="Nowrousian M."/>
            <person name="Sun S."/>
            <person name="Cuomo C.A."/>
            <person name="Heitman J."/>
        </authorList>
    </citation>
    <scope>NUCLEOTIDE SEQUENCE [LARGE SCALE GENOMIC DNA]</scope>
    <source>
        <strain evidence="2 3">PYCC6329</strain>
    </source>
</reference>
<protein>
    <recommendedName>
        <fullName evidence="1">Protein CPL1-like domain-containing protein</fullName>
    </recommendedName>
</protein>
<evidence type="ECO:0000313" key="3">
    <source>
        <dbReference type="Proteomes" id="UP001358614"/>
    </source>
</evidence>
<dbReference type="PANTHER" id="PTHR35192:SF2">
    <property type="entry name" value="APPLE DOMAIN-CONTAINING PROTEIN"/>
    <property type="match status" value="1"/>
</dbReference>
<accession>A0AAX4KCP6</accession>
<dbReference type="PANTHER" id="PTHR35192">
    <property type="entry name" value="PROTEIN, PUTATIVE-RELATED"/>
    <property type="match status" value="1"/>
</dbReference>
<evidence type="ECO:0000259" key="1">
    <source>
        <dbReference type="Pfam" id="PF21671"/>
    </source>
</evidence>
<dbReference type="Pfam" id="PF21671">
    <property type="entry name" value="CPL1-like"/>
    <property type="match status" value="1"/>
</dbReference>
<dbReference type="Proteomes" id="UP001358614">
    <property type="component" value="Chromosome 1"/>
</dbReference>
<sequence>MFDNTVHTFPILCTKGGWQDEGEQDIKARLELAIRSGKTVLSWSVTAFIFDVNTCDLPLSLHRSSTSPIVLREHAKHEILFNPQSRFPIHLREVSGIGNEFASCVSTVYIPTTNPASVSTANAASCANYCYGTNPAYKYSAWQSGTQRCGCATNTFAASATVTGNSGGCGTNYEVWITHTTFDFSYCIQNYAVDNSRALVQSSTTDFASIFSTCAAYGNIAIYPTTSSTYLYSCGFGYTPVDPMTTCGRNVNRIYFHPADATASGLSRRASAAKRRLPGQEHMKSFWCPKSMTACQLENDPASYECIDTESDLESCGGCLHGAYSLPGHTNSTSTIGKDCSSLYGVSMGHSSCIDGQCQFDCMRGWKHAGDKCIKTSTRDQHSNG</sequence>
<name>A0AAX4KCP6_9TREE</name>
<evidence type="ECO:0000313" key="2">
    <source>
        <dbReference type="EMBL" id="WWD04145.1"/>
    </source>
</evidence>
<keyword evidence="3" id="KW-1185">Reference proteome</keyword>
<proteinExistence type="predicted"/>
<dbReference type="InterPro" id="IPR048661">
    <property type="entry name" value="CPL1-like"/>
</dbReference>
<feature type="domain" description="Protein CPL1-like" evidence="1">
    <location>
        <begin position="304"/>
        <end position="373"/>
    </location>
</feature>
<dbReference type="KEGG" id="ker:91101015"/>